<evidence type="ECO:0000313" key="2">
    <source>
        <dbReference type="Proteomes" id="UP000716291"/>
    </source>
</evidence>
<reference evidence="1" key="1">
    <citation type="journal article" date="2020" name="Microb. Genom.">
        <title>Genetic diversity of clinical and environmental Mucorales isolates obtained from an investigation of mucormycosis cases among solid organ transplant recipients.</title>
        <authorList>
            <person name="Nguyen M.H."/>
            <person name="Kaul D."/>
            <person name="Muto C."/>
            <person name="Cheng S.J."/>
            <person name="Richter R.A."/>
            <person name="Bruno V.M."/>
            <person name="Liu G."/>
            <person name="Beyhan S."/>
            <person name="Sundermann A.J."/>
            <person name="Mounaud S."/>
            <person name="Pasculle A.W."/>
            <person name="Nierman W.C."/>
            <person name="Driscoll E."/>
            <person name="Cumbie R."/>
            <person name="Clancy C.J."/>
            <person name="Dupont C.L."/>
        </authorList>
    </citation>
    <scope>NUCLEOTIDE SEQUENCE</scope>
    <source>
        <strain evidence="1">GL11</strain>
    </source>
</reference>
<dbReference type="Gene3D" id="3.30.420.10">
    <property type="entry name" value="Ribonuclease H-like superfamily/Ribonuclease H"/>
    <property type="match status" value="1"/>
</dbReference>
<protein>
    <submittedName>
        <fullName evidence="1">Uncharacterized protein</fullName>
    </submittedName>
</protein>
<comment type="caution">
    <text evidence="1">The sequence shown here is derived from an EMBL/GenBank/DDBJ whole genome shotgun (WGS) entry which is preliminary data.</text>
</comment>
<dbReference type="InterPro" id="IPR036397">
    <property type="entry name" value="RNaseH_sf"/>
</dbReference>
<dbReference type="AlphaFoldDB" id="A0A9P6WWZ0"/>
<keyword evidence="2" id="KW-1185">Reference proteome</keyword>
<gene>
    <name evidence="1" type="ORF">G6F64_012893</name>
</gene>
<name>A0A9P6WWZ0_RHIOR</name>
<dbReference type="Proteomes" id="UP000716291">
    <property type="component" value="Unassembled WGS sequence"/>
</dbReference>
<dbReference type="GO" id="GO:0003676">
    <property type="term" value="F:nucleic acid binding"/>
    <property type="evidence" value="ECO:0007669"/>
    <property type="project" value="InterPro"/>
</dbReference>
<evidence type="ECO:0000313" key="1">
    <source>
        <dbReference type="EMBL" id="KAG1299174.1"/>
    </source>
</evidence>
<proteinExistence type="predicted"/>
<accession>A0A9P6WWZ0</accession>
<organism evidence="1 2">
    <name type="scientific">Rhizopus oryzae</name>
    <name type="common">Mucormycosis agent</name>
    <name type="synonym">Rhizopus arrhizus var. delemar</name>
    <dbReference type="NCBI Taxonomy" id="64495"/>
    <lineage>
        <taxon>Eukaryota</taxon>
        <taxon>Fungi</taxon>
        <taxon>Fungi incertae sedis</taxon>
        <taxon>Mucoromycota</taxon>
        <taxon>Mucoromycotina</taxon>
        <taxon>Mucoromycetes</taxon>
        <taxon>Mucorales</taxon>
        <taxon>Mucorineae</taxon>
        <taxon>Rhizopodaceae</taxon>
        <taxon>Rhizopus</taxon>
    </lineage>
</organism>
<dbReference type="EMBL" id="JAANQT010004417">
    <property type="protein sequence ID" value="KAG1299174.1"/>
    <property type="molecule type" value="Genomic_DNA"/>
</dbReference>
<sequence>MVWGCITYDGSGYACWISEGTMKASDYVGILTTTLMDSLEYYGYNPQDIYFQQDNDPKHTSKLARQWFKDNNFKAKGVHELWNRVEKEWSTFTAEDCRRYIDSMPGRCRAVIAAKGGHTSYEIALSLNVPTYALWDLDLGTEEAIPMLQMATGQSILSLPSMYASDHYPAETLFWKNPSHNFPLSSVNHLLRPQDRPHYSYDDLHQLSTQRLPM</sequence>